<organism evidence="1">
    <name type="scientific">Brachypodium distachyon</name>
    <name type="common">Purple false brome</name>
    <name type="synonym">Trachynia distachya</name>
    <dbReference type="NCBI Taxonomy" id="15368"/>
    <lineage>
        <taxon>Eukaryota</taxon>
        <taxon>Viridiplantae</taxon>
        <taxon>Streptophyta</taxon>
        <taxon>Embryophyta</taxon>
        <taxon>Tracheophyta</taxon>
        <taxon>Spermatophyta</taxon>
        <taxon>Magnoliopsida</taxon>
        <taxon>Liliopsida</taxon>
        <taxon>Poales</taxon>
        <taxon>Poaceae</taxon>
        <taxon>BOP clade</taxon>
        <taxon>Pooideae</taxon>
        <taxon>Stipodae</taxon>
        <taxon>Brachypodieae</taxon>
        <taxon>Brachypodium</taxon>
    </lineage>
</organism>
<dbReference type="GeneID" id="104584522"/>
<sequence length="502" mass="54543">MVFAGFGPNLNLSHVDPDLVFALVSSRKTSELFAYLASIPGASEDVPCRLINLAVLALLDPSLRTCWLQQPDEKSWTLHLAEYSWIQATHSRLCVPQMADDPSDFSSDRELGDDPMLNQLSVSSSRIPGATFSPQQANSNDVLRHSAMLNQSSAPGSRIAAMTFPPQQTDLNAVLRDAPMLNQLSASSSRIPGATFAPPNSNDVLSHSAMLNQSSAPGSRIPTMTFPPQQTDSNAVNNFPVRHARTFSQEAAFNPGAPALANDPRNNSTVAPAFAPLFLGKPGSGQMAPHKLMQDTVPQELEQCNYGTPVTGVLLPHQPGPEKFTPQMLVQNREVLPSANIEGTKPASEVYQLDPVILRLNVASFIPQDGTEGGAGVLIRNNNTAEFIGATNFRIQSTEPARTFAATCYEAIKIAETHQPITIILESHLFPLLDWFCTNQIPWPEIEELKALLKPPRCVVRNILEESNGAACHLAIHAMLTSTPRQFFTDPPGWLLPYLSGC</sequence>
<protein>
    <submittedName>
        <fullName evidence="1 2">Uncharacterized protein</fullName>
    </submittedName>
</protein>
<dbReference type="RefSeq" id="XP_024311105.1">
    <property type="nucleotide sequence ID" value="XM_024455337.1"/>
</dbReference>
<dbReference type="EnsemblPlants" id="PNT63447">
    <property type="protein sequence ID" value="PNT63447"/>
    <property type="gene ID" value="BRADI_4g16063v3"/>
</dbReference>
<dbReference type="Proteomes" id="UP000008810">
    <property type="component" value="Chromosome 4"/>
</dbReference>
<reference evidence="1 2" key="1">
    <citation type="journal article" date="2010" name="Nature">
        <title>Genome sequencing and analysis of the model grass Brachypodium distachyon.</title>
        <authorList>
            <consortium name="International Brachypodium Initiative"/>
        </authorList>
    </citation>
    <scope>NUCLEOTIDE SEQUENCE [LARGE SCALE GENOMIC DNA]</scope>
    <source>
        <strain evidence="1">Bd21</strain>
        <strain evidence="2">cv. Bd21</strain>
    </source>
</reference>
<name>A0A2K2CN39_BRADI</name>
<keyword evidence="3" id="KW-1185">Reference proteome</keyword>
<gene>
    <name evidence="2" type="primary">LOC104584522</name>
    <name evidence="1" type="ORF">BRADI_4g16063v3</name>
</gene>
<dbReference type="AlphaFoldDB" id="A0A2K2CN39"/>
<evidence type="ECO:0000313" key="3">
    <source>
        <dbReference type="Proteomes" id="UP000008810"/>
    </source>
</evidence>
<dbReference type="EMBL" id="CM000883">
    <property type="protein sequence ID" value="PNT63447.1"/>
    <property type="molecule type" value="Genomic_DNA"/>
</dbReference>
<evidence type="ECO:0000313" key="1">
    <source>
        <dbReference type="EMBL" id="PNT63447.1"/>
    </source>
</evidence>
<accession>A0A2K2CN39</accession>
<dbReference type="Gramene" id="PNT63447">
    <property type="protein sequence ID" value="PNT63447"/>
    <property type="gene ID" value="BRADI_4g16063v3"/>
</dbReference>
<reference evidence="1" key="2">
    <citation type="submission" date="2017-06" db="EMBL/GenBank/DDBJ databases">
        <title>WGS assembly of Brachypodium distachyon.</title>
        <authorList>
            <consortium name="The International Brachypodium Initiative"/>
            <person name="Lucas S."/>
            <person name="Harmon-Smith M."/>
            <person name="Lail K."/>
            <person name="Tice H."/>
            <person name="Grimwood J."/>
            <person name="Bruce D."/>
            <person name="Barry K."/>
            <person name="Shu S."/>
            <person name="Lindquist E."/>
            <person name="Wang M."/>
            <person name="Pitluck S."/>
            <person name="Vogel J.P."/>
            <person name="Garvin D.F."/>
            <person name="Mockler T.C."/>
            <person name="Schmutz J."/>
            <person name="Rokhsar D."/>
            <person name="Bevan M.W."/>
        </authorList>
    </citation>
    <scope>NUCLEOTIDE SEQUENCE</scope>
    <source>
        <strain evidence="1">Bd21</strain>
    </source>
</reference>
<reference evidence="2" key="3">
    <citation type="submission" date="2018-08" db="UniProtKB">
        <authorList>
            <consortium name="EnsemblPlants"/>
        </authorList>
    </citation>
    <scope>IDENTIFICATION</scope>
    <source>
        <strain evidence="2">cv. Bd21</strain>
    </source>
</reference>
<evidence type="ECO:0000313" key="2">
    <source>
        <dbReference type="EnsemblPlants" id="PNT63447"/>
    </source>
</evidence>
<proteinExistence type="predicted"/>